<dbReference type="GO" id="GO:0071011">
    <property type="term" value="C:precatalytic spliceosome"/>
    <property type="evidence" value="ECO:0007669"/>
    <property type="project" value="TreeGrafter"/>
</dbReference>
<evidence type="ECO:0000313" key="8">
    <source>
        <dbReference type="EMBL" id="PFX34800.1"/>
    </source>
</evidence>
<feature type="domain" description="RRM" evidence="7">
    <location>
        <begin position="70"/>
        <end position="148"/>
    </location>
</feature>
<organism evidence="8 9">
    <name type="scientific">Stylophora pistillata</name>
    <name type="common">Smooth cauliflower coral</name>
    <dbReference type="NCBI Taxonomy" id="50429"/>
    <lineage>
        <taxon>Eukaryota</taxon>
        <taxon>Metazoa</taxon>
        <taxon>Cnidaria</taxon>
        <taxon>Anthozoa</taxon>
        <taxon>Hexacorallia</taxon>
        <taxon>Scleractinia</taxon>
        <taxon>Astrocoeniina</taxon>
        <taxon>Pocilloporidae</taxon>
        <taxon>Stylophora</taxon>
    </lineage>
</organism>
<feature type="compositionally biased region" description="Basic and acidic residues" evidence="6">
    <location>
        <begin position="199"/>
        <end position="295"/>
    </location>
</feature>
<comment type="subcellular location">
    <subcellularLocation>
        <location evidence="1">Nucleus</location>
    </subcellularLocation>
</comment>
<evidence type="ECO:0000256" key="4">
    <source>
        <dbReference type="ARBA" id="ARBA00031739"/>
    </source>
</evidence>
<dbReference type="Gene3D" id="3.30.70.330">
    <property type="match status" value="1"/>
</dbReference>
<protein>
    <recommendedName>
        <fullName evidence="2">U11/U12 small nuclear ribonucleoprotein 35 kDa protein</fullName>
    </recommendedName>
    <alternativeName>
        <fullName evidence="4">U1 snRNP-binding protein homolog</fullName>
    </alternativeName>
</protein>
<comment type="caution">
    <text evidence="8">The sequence shown here is derived from an EMBL/GenBank/DDBJ whole genome shotgun (WGS) entry which is preliminary data.</text>
</comment>
<dbReference type="STRING" id="50429.A0A2B4T0Y2"/>
<dbReference type="Proteomes" id="UP000225706">
    <property type="component" value="Unassembled WGS sequence"/>
</dbReference>
<dbReference type="PANTHER" id="PTHR13952">
    <property type="entry name" value="U1 SMALL NUCLEAR RIBONUCLEOPROTEIN 70 KD"/>
    <property type="match status" value="1"/>
</dbReference>
<dbReference type="EMBL" id="LSMT01000002">
    <property type="protein sequence ID" value="PFX34800.1"/>
    <property type="molecule type" value="Genomic_DNA"/>
</dbReference>
<keyword evidence="3" id="KW-0539">Nucleus</keyword>
<dbReference type="AlphaFoldDB" id="A0A2B4T0Y2"/>
<dbReference type="InterPro" id="IPR000504">
    <property type="entry name" value="RRM_dom"/>
</dbReference>
<evidence type="ECO:0000259" key="7">
    <source>
        <dbReference type="PROSITE" id="PS50102"/>
    </source>
</evidence>
<feature type="compositionally biased region" description="Basic residues" evidence="6">
    <location>
        <begin position="296"/>
        <end position="305"/>
    </location>
</feature>
<dbReference type="InterPro" id="IPR051183">
    <property type="entry name" value="U1_U11-U12_snRNP_70-35kDa"/>
</dbReference>
<evidence type="ECO:0000256" key="2">
    <source>
        <dbReference type="ARBA" id="ARBA00021080"/>
    </source>
</evidence>
<reference evidence="9" key="1">
    <citation type="journal article" date="2017" name="bioRxiv">
        <title>Comparative analysis of the genomes of Stylophora pistillata and Acropora digitifera provides evidence for extensive differences between species of corals.</title>
        <authorList>
            <person name="Voolstra C.R."/>
            <person name="Li Y."/>
            <person name="Liew Y.J."/>
            <person name="Baumgarten S."/>
            <person name="Zoccola D."/>
            <person name="Flot J.-F."/>
            <person name="Tambutte S."/>
            <person name="Allemand D."/>
            <person name="Aranda M."/>
        </authorList>
    </citation>
    <scope>NUCLEOTIDE SEQUENCE [LARGE SCALE GENOMIC DNA]</scope>
</reference>
<sequence>MESVTEQVTTTDLGYEIPTWDNWSPLAKFYHPLQAGSIDGTDTVPHDKAVIRAMLAKYKPNKRVNGDPDSTLFVGKLSKDTSEGTVYKIFAKCGELTRCRLVRDVVTGFSKGYAFVEYRSERDANVAWRELQGKEVDGCTILVEYEAARSLKGWIPRRLGGGFGGKKESGQLRFGGRDRLFRRPIPTQQVGNQHKFLRGSRDHEGNRGSRDNPRDTYRERKSDNVRENYYHRERERDRDGSRDKRERNKESSRGSSYFHDREGDTEGKRYRERDSDRSRDRYKDRDRYGDSERSRNKEKHSHREKRRESYETGDKRRYEQEDGQMW</sequence>
<evidence type="ECO:0000256" key="5">
    <source>
        <dbReference type="PROSITE-ProRule" id="PRU00176"/>
    </source>
</evidence>
<evidence type="ECO:0000313" key="9">
    <source>
        <dbReference type="Proteomes" id="UP000225706"/>
    </source>
</evidence>
<dbReference type="InterPro" id="IPR012677">
    <property type="entry name" value="Nucleotide-bd_a/b_plait_sf"/>
</dbReference>
<gene>
    <name evidence="8" type="primary">snrnp35</name>
    <name evidence="8" type="ORF">AWC38_SpisGene283</name>
</gene>
<dbReference type="PROSITE" id="PS50102">
    <property type="entry name" value="RRM"/>
    <property type="match status" value="1"/>
</dbReference>
<keyword evidence="5" id="KW-0694">RNA-binding</keyword>
<proteinExistence type="predicted"/>
<dbReference type="SUPFAM" id="SSF54928">
    <property type="entry name" value="RNA-binding domain, RBD"/>
    <property type="match status" value="1"/>
</dbReference>
<dbReference type="GO" id="GO:0000398">
    <property type="term" value="P:mRNA splicing, via spliceosome"/>
    <property type="evidence" value="ECO:0007669"/>
    <property type="project" value="TreeGrafter"/>
</dbReference>
<dbReference type="Pfam" id="PF00076">
    <property type="entry name" value="RRM_1"/>
    <property type="match status" value="1"/>
</dbReference>
<dbReference type="FunFam" id="3.30.70.330:FF:000132">
    <property type="entry name" value="Small nuclear ribonucleoprotein U11/U12 subunit 35"/>
    <property type="match status" value="1"/>
</dbReference>
<dbReference type="InterPro" id="IPR035979">
    <property type="entry name" value="RBD_domain_sf"/>
</dbReference>
<name>A0A2B4T0Y2_STYPI</name>
<accession>A0A2B4T0Y2</accession>
<keyword evidence="9" id="KW-1185">Reference proteome</keyword>
<feature type="compositionally biased region" description="Basic and acidic residues" evidence="6">
    <location>
        <begin position="165"/>
        <end position="181"/>
    </location>
</feature>
<keyword evidence="8" id="KW-0687">Ribonucleoprotein</keyword>
<dbReference type="OrthoDB" id="6159137at2759"/>
<dbReference type="PANTHER" id="PTHR13952:SF6">
    <property type="entry name" value="U11_U12 SMALL NUCLEAR RIBONUCLEOPROTEIN 35 KDA PROTEIN"/>
    <property type="match status" value="1"/>
</dbReference>
<feature type="region of interest" description="Disordered" evidence="6">
    <location>
        <begin position="165"/>
        <end position="326"/>
    </location>
</feature>
<dbReference type="SMART" id="SM00360">
    <property type="entry name" value="RRM"/>
    <property type="match status" value="1"/>
</dbReference>
<dbReference type="GO" id="GO:0017069">
    <property type="term" value="F:snRNA binding"/>
    <property type="evidence" value="ECO:0007669"/>
    <property type="project" value="TreeGrafter"/>
</dbReference>
<evidence type="ECO:0000256" key="3">
    <source>
        <dbReference type="ARBA" id="ARBA00023242"/>
    </source>
</evidence>
<feature type="compositionally biased region" description="Basic and acidic residues" evidence="6">
    <location>
        <begin position="306"/>
        <end position="320"/>
    </location>
</feature>
<evidence type="ECO:0000256" key="6">
    <source>
        <dbReference type="SAM" id="MobiDB-lite"/>
    </source>
</evidence>
<dbReference type="GO" id="GO:0003729">
    <property type="term" value="F:mRNA binding"/>
    <property type="evidence" value="ECO:0007669"/>
    <property type="project" value="TreeGrafter"/>
</dbReference>
<evidence type="ECO:0000256" key="1">
    <source>
        <dbReference type="ARBA" id="ARBA00004123"/>
    </source>
</evidence>